<protein>
    <submittedName>
        <fullName evidence="2">Uncharacterized protein</fullName>
    </submittedName>
</protein>
<gene>
    <name evidence="2" type="ORF">CEY00_Acc18985</name>
</gene>
<feature type="compositionally biased region" description="Basic residues" evidence="1">
    <location>
        <begin position="213"/>
        <end position="222"/>
    </location>
</feature>
<reference evidence="2 3" key="1">
    <citation type="submission" date="2017-07" db="EMBL/GenBank/DDBJ databases">
        <title>An improved, manually edited Actinidia chinensis var. chinensis (kiwifruit) genome highlights the challenges associated with draft genomes and gene prediction in plants.</title>
        <authorList>
            <person name="Pilkington S."/>
            <person name="Crowhurst R."/>
            <person name="Hilario E."/>
            <person name="Nardozza S."/>
            <person name="Fraser L."/>
            <person name="Peng Y."/>
            <person name="Gunaseelan K."/>
            <person name="Simpson R."/>
            <person name="Tahir J."/>
            <person name="Deroles S."/>
            <person name="Templeton K."/>
            <person name="Luo Z."/>
            <person name="Davy M."/>
            <person name="Cheng C."/>
            <person name="Mcneilage M."/>
            <person name="Scaglione D."/>
            <person name="Liu Y."/>
            <person name="Zhang Q."/>
            <person name="Datson P."/>
            <person name="De Silva N."/>
            <person name="Gardiner S."/>
            <person name="Bassett H."/>
            <person name="Chagne D."/>
            <person name="Mccallum J."/>
            <person name="Dzierzon H."/>
            <person name="Deng C."/>
            <person name="Wang Y.-Y."/>
            <person name="Barron N."/>
            <person name="Manako K."/>
            <person name="Bowen J."/>
            <person name="Foster T."/>
            <person name="Erridge Z."/>
            <person name="Tiffin H."/>
            <person name="Waite C."/>
            <person name="Davies K."/>
            <person name="Grierson E."/>
            <person name="Laing W."/>
            <person name="Kirk R."/>
            <person name="Chen X."/>
            <person name="Wood M."/>
            <person name="Montefiori M."/>
            <person name="Brummell D."/>
            <person name="Schwinn K."/>
            <person name="Catanach A."/>
            <person name="Fullerton C."/>
            <person name="Li D."/>
            <person name="Meiyalaghan S."/>
            <person name="Nieuwenhuizen N."/>
            <person name="Read N."/>
            <person name="Prakash R."/>
            <person name="Hunter D."/>
            <person name="Zhang H."/>
            <person name="Mckenzie M."/>
            <person name="Knabel M."/>
            <person name="Harris A."/>
            <person name="Allan A."/>
            <person name="Chen A."/>
            <person name="Janssen B."/>
            <person name="Plunkett B."/>
            <person name="Dwamena C."/>
            <person name="Voogd C."/>
            <person name="Leif D."/>
            <person name="Lafferty D."/>
            <person name="Souleyre E."/>
            <person name="Varkonyi-Gasic E."/>
            <person name="Gambi F."/>
            <person name="Hanley J."/>
            <person name="Yao J.-L."/>
            <person name="Cheung J."/>
            <person name="David K."/>
            <person name="Warren B."/>
            <person name="Marsh K."/>
            <person name="Snowden K."/>
            <person name="Lin-Wang K."/>
            <person name="Brian L."/>
            <person name="Martinez-Sanchez M."/>
            <person name="Wang M."/>
            <person name="Ileperuma N."/>
            <person name="Macnee N."/>
            <person name="Campin R."/>
            <person name="Mcatee P."/>
            <person name="Drummond R."/>
            <person name="Espley R."/>
            <person name="Ireland H."/>
            <person name="Wu R."/>
            <person name="Atkinson R."/>
            <person name="Karunairetnam S."/>
            <person name="Bulley S."/>
            <person name="Chunkath S."/>
            <person name="Hanley Z."/>
            <person name="Storey R."/>
            <person name="Thrimawithana A."/>
            <person name="Thomson S."/>
            <person name="David C."/>
            <person name="Testolin R."/>
        </authorList>
    </citation>
    <scope>NUCLEOTIDE SEQUENCE [LARGE SCALE GENOMIC DNA]</scope>
    <source>
        <strain evidence="3">cv. Red5</strain>
        <tissue evidence="2">Young leaf</tissue>
    </source>
</reference>
<evidence type="ECO:0000313" key="2">
    <source>
        <dbReference type="EMBL" id="PSS05716.1"/>
    </source>
</evidence>
<feature type="compositionally biased region" description="Basic and acidic residues" evidence="1">
    <location>
        <begin position="141"/>
        <end position="152"/>
    </location>
</feature>
<evidence type="ECO:0000256" key="1">
    <source>
        <dbReference type="SAM" id="MobiDB-lite"/>
    </source>
</evidence>
<feature type="compositionally biased region" description="Basic and acidic residues" evidence="1">
    <location>
        <begin position="223"/>
        <end position="233"/>
    </location>
</feature>
<dbReference type="PANTHER" id="PTHR35103:SF1">
    <property type="entry name" value="OS06G0115700 PROTEIN"/>
    <property type="match status" value="1"/>
</dbReference>
<dbReference type="EMBL" id="NKQK01000017">
    <property type="protein sequence ID" value="PSS05716.1"/>
    <property type="molecule type" value="Genomic_DNA"/>
</dbReference>
<reference evidence="3" key="2">
    <citation type="journal article" date="2018" name="BMC Genomics">
        <title>A manually annotated Actinidia chinensis var. chinensis (kiwifruit) genome highlights the challenges associated with draft genomes and gene prediction in plants.</title>
        <authorList>
            <person name="Pilkington S.M."/>
            <person name="Crowhurst R."/>
            <person name="Hilario E."/>
            <person name="Nardozza S."/>
            <person name="Fraser L."/>
            <person name="Peng Y."/>
            <person name="Gunaseelan K."/>
            <person name="Simpson R."/>
            <person name="Tahir J."/>
            <person name="Deroles S.C."/>
            <person name="Templeton K."/>
            <person name="Luo Z."/>
            <person name="Davy M."/>
            <person name="Cheng C."/>
            <person name="McNeilage M."/>
            <person name="Scaglione D."/>
            <person name="Liu Y."/>
            <person name="Zhang Q."/>
            <person name="Datson P."/>
            <person name="De Silva N."/>
            <person name="Gardiner S.E."/>
            <person name="Bassett H."/>
            <person name="Chagne D."/>
            <person name="McCallum J."/>
            <person name="Dzierzon H."/>
            <person name="Deng C."/>
            <person name="Wang Y.Y."/>
            <person name="Barron L."/>
            <person name="Manako K."/>
            <person name="Bowen J."/>
            <person name="Foster T.M."/>
            <person name="Erridge Z.A."/>
            <person name="Tiffin H."/>
            <person name="Waite C.N."/>
            <person name="Davies K.M."/>
            <person name="Grierson E.P."/>
            <person name="Laing W.A."/>
            <person name="Kirk R."/>
            <person name="Chen X."/>
            <person name="Wood M."/>
            <person name="Montefiori M."/>
            <person name="Brummell D.A."/>
            <person name="Schwinn K.E."/>
            <person name="Catanach A."/>
            <person name="Fullerton C."/>
            <person name="Li D."/>
            <person name="Meiyalaghan S."/>
            <person name="Nieuwenhuizen N."/>
            <person name="Read N."/>
            <person name="Prakash R."/>
            <person name="Hunter D."/>
            <person name="Zhang H."/>
            <person name="McKenzie M."/>
            <person name="Knabel M."/>
            <person name="Harris A."/>
            <person name="Allan A.C."/>
            <person name="Gleave A."/>
            <person name="Chen A."/>
            <person name="Janssen B.J."/>
            <person name="Plunkett B."/>
            <person name="Ampomah-Dwamena C."/>
            <person name="Voogd C."/>
            <person name="Leif D."/>
            <person name="Lafferty D."/>
            <person name="Souleyre E.J.F."/>
            <person name="Varkonyi-Gasic E."/>
            <person name="Gambi F."/>
            <person name="Hanley J."/>
            <person name="Yao J.L."/>
            <person name="Cheung J."/>
            <person name="David K.M."/>
            <person name="Warren B."/>
            <person name="Marsh K."/>
            <person name="Snowden K.C."/>
            <person name="Lin-Wang K."/>
            <person name="Brian L."/>
            <person name="Martinez-Sanchez M."/>
            <person name="Wang M."/>
            <person name="Ileperuma N."/>
            <person name="Macnee N."/>
            <person name="Campin R."/>
            <person name="McAtee P."/>
            <person name="Drummond R.S.M."/>
            <person name="Espley R.V."/>
            <person name="Ireland H.S."/>
            <person name="Wu R."/>
            <person name="Atkinson R.G."/>
            <person name="Karunairetnam S."/>
            <person name="Bulley S."/>
            <person name="Chunkath S."/>
            <person name="Hanley Z."/>
            <person name="Storey R."/>
            <person name="Thrimawithana A.H."/>
            <person name="Thomson S."/>
            <person name="David C."/>
            <person name="Testolin R."/>
            <person name="Huang H."/>
            <person name="Hellens R.P."/>
            <person name="Schaffer R.J."/>
        </authorList>
    </citation>
    <scope>NUCLEOTIDE SEQUENCE [LARGE SCALE GENOMIC DNA]</scope>
    <source>
        <strain evidence="3">cv. Red5</strain>
    </source>
</reference>
<dbReference type="PANTHER" id="PTHR35103">
    <property type="entry name" value="OS06G0115700 PROTEIN"/>
    <property type="match status" value="1"/>
</dbReference>
<dbReference type="Gramene" id="PSS05716">
    <property type="protein sequence ID" value="PSS05716"/>
    <property type="gene ID" value="CEY00_Acc18985"/>
</dbReference>
<evidence type="ECO:0000313" key="3">
    <source>
        <dbReference type="Proteomes" id="UP000241394"/>
    </source>
</evidence>
<proteinExistence type="predicted"/>
<dbReference type="OrthoDB" id="1723663at2759"/>
<sequence length="256" mass="28759">MVVPLGPGKFYGSSLPRPRIYTDVKLNDFRVDPPVPVLDSMMSWANEAHWSMGGLSFKRLRLQGRIEGNVTKLRRQQEKFQKTRDDRTAAAAADRIRDSDRESDEDKSPSPMPPPAPIATKRRRFLAAIEEEDEGEEVDEDMKRVERAERGGGKRRRLARKLGDDFDRVAVEKGSPVKEVRDGPDVVSGRTRSRRSEKESGDVGNMVEGLNKGKFKGKKKLMRVGEREKEKANRVVVSGFSTPGGGLRSSLRLANR</sequence>
<keyword evidence="3" id="KW-1185">Reference proteome</keyword>
<feature type="compositionally biased region" description="Acidic residues" evidence="1">
    <location>
        <begin position="129"/>
        <end position="140"/>
    </location>
</feature>
<accession>A0A2R6QC58</accession>
<feature type="region of interest" description="Disordered" evidence="1">
    <location>
        <begin position="76"/>
        <end position="256"/>
    </location>
</feature>
<name>A0A2R6QC58_ACTCC</name>
<dbReference type="OMA" id="MMSWANE"/>
<dbReference type="InParanoid" id="A0A2R6QC58"/>
<organism evidence="2 3">
    <name type="scientific">Actinidia chinensis var. chinensis</name>
    <name type="common">Chinese soft-hair kiwi</name>
    <dbReference type="NCBI Taxonomy" id="1590841"/>
    <lineage>
        <taxon>Eukaryota</taxon>
        <taxon>Viridiplantae</taxon>
        <taxon>Streptophyta</taxon>
        <taxon>Embryophyta</taxon>
        <taxon>Tracheophyta</taxon>
        <taxon>Spermatophyta</taxon>
        <taxon>Magnoliopsida</taxon>
        <taxon>eudicotyledons</taxon>
        <taxon>Gunneridae</taxon>
        <taxon>Pentapetalae</taxon>
        <taxon>asterids</taxon>
        <taxon>Ericales</taxon>
        <taxon>Actinidiaceae</taxon>
        <taxon>Actinidia</taxon>
    </lineage>
</organism>
<dbReference type="STRING" id="1590841.A0A2R6QC58"/>
<dbReference type="FunCoup" id="A0A2R6QC58">
    <property type="interactions" value="752"/>
</dbReference>
<comment type="caution">
    <text evidence="2">The sequence shown here is derived from an EMBL/GenBank/DDBJ whole genome shotgun (WGS) entry which is preliminary data.</text>
</comment>
<dbReference type="Proteomes" id="UP000241394">
    <property type="component" value="Chromosome LG17"/>
</dbReference>
<feature type="compositionally biased region" description="Basic and acidic residues" evidence="1">
    <location>
        <begin position="76"/>
        <end position="108"/>
    </location>
</feature>
<dbReference type="AlphaFoldDB" id="A0A2R6QC58"/>
<feature type="compositionally biased region" description="Basic and acidic residues" evidence="1">
    <location>
        <begin position="161"/>
        <end position="184"/>
    </location>
</feature>